<dbReference type="AlphaFoldDB" id="A0A182PJH7"/>
<evidence type="ECO:0000256" key="4">
    <source>
        <dbReference type="SAM" id="SignalP"/>
    </source>
</evidence>
<feature type="compositionally biased region" description="Gly residues" evidence="3">
    <location>
        <begin position="376"/>
        <end position="397"/>
    </location>
</feature>
<organism evidence="5 6">
    <name type="scientific">Anopheles epiroticus</name>
    <dbReference type="NCBI Taxonomy" id="199890"/>
    <lineage>
        <taxon>Eukaryota</taxon>
        <taxon>Metazoa</taxon>
        <taxon>Ecdysozoa</taxon>
        <taxon>Arthropoda</taxon>
        <taxon>Hexapoda</taxon>
        <taxon>Insecta</taxon>
        <taxon>Pterygota</taxon>
        <taxon>Neoptera</taxon>
        <taxon>Endopterygota</taxon>
        <taxon>Diptera</taxon>
        <taxon>Nematocera</taxon>
        <taxon>Culicoidea</taxon>
        <taxon>Culicidae</taxon>
        <taxon>Anophelinae</taxon>
        <taxon>Anopheles</taxon>
    </lineage>
</organism>
<reference evidence="6" key="1">
    <citation type="submission" date="2013-03" db="EMBL/GenBank/DDBJ databases">
        <title>The Genome Sequence of Anopheles epiroticus epiroticus2.</title>
        <authorList>
            <consortium name="The Broad Institute Genomics Platform"/>
            <person name="Neafsey D.E."/>
            <person name="Howell P."/>
            <person name="Walker B."/>
            <person name="Young S.K."/>
            <person name="Zeng Q."/>
            <person name="Gargeya S."/>
            <person name="Fitzgerald M."/>
            <person name="Haas B."/>
            <person name="Abouelleil A."/>
            <person name="Allen A.W."/>
            <person name="Alvarado L."/>
            <person name="Arachchi H.M."/>
            <person name="Berlin A.M."/>
            <person name="Chapman S.B."/>
            <person name="Gainer-Dewar J."/>
            <person name="Goldberg J."/>
            <person name="Griggs A."/>
            <person name="Gujja S."/>
            <person name="Hansen M."/>
            <person name="Howarth C."/>
            <person name="Imamovic A."/>
            <person name="Ireland A."/>
            <person name="Larimer J."/>
            <person name="McCowan C."/>
            <person name="Murphy C."/>
            <person name="Pearson M."/>
            <person name="Poon T.W."/>
            <person name="Priest M."/>
            <person name="Roberts A."/>
            <person name="Saif S."/>
            <person name="Shea T."/>
            <person name="Sisk P."/>
            <person name="Sykes S."/>
            <person name="Wortman J."/>
            <person name="Nusbaum C."/>
            <person name="Birren B."/>
        </authorList>
    </citation>
    <scope>NUCLEOTIDE SEQUENCE [LARGE SCALE GENOMIC DNA]</scope>
    <source>
        <strain evidence="6">Epiroticus2</strain>
    </source>
</reference>
<evidence type="ECO:0000256" key="2">
    <source>
        <dbReference type="PROSITE-ProRule" id="PRU00497"/>
    </source>
</evidence>
<keyword evidence="4" id="KW-0732">Signal</keyword>
<dbReference type="Pfam" id="PF00379">
    <property type="entry name" value="Chitin_bind_4"/>
    <property type="match status" value="3"/>
</dbReference>
<dbReference type="InterPro" id="IPR050468">
    <property type="entry name" value="Cuticle_Struct_Prot"/>
</dbReference>
<sequence length="545" mass="59294">ICACVVLLLVFGGVECAPQGPVTEPIPIIRQEQEVNPDGSYSWSYETGNGIVAEEQGFLKNPGTEQEAQVAQGEYSYTAPDGQLIRVQYIADENGFQPLGDHLPTPPPIPPAIQRALEYLASLPPSDDASRSNVLVYVLAVALIASVAADKDATVLRQDAEVNPDGTYQYAYETSNGIVAEEQGTLKNLGEDQAQVAQGQYSYTDPEGNRISVQYIADENGFQPQGDHLPTPPPIPEAIERALRLLANLSRNKRGSAFFVVGAVLVYVSAQNDGKYRPSPPSELTTQRPYRPYADQRYLQYPYNTYRYQNDRRYYNRNDGRYYSGYDGRYNSGNDGRYYAGNDGRYYAGNDGKYVPRNDGRYVHVENRYKHVEGPSGRGAGQQGSSGGAGVGGGAGASGSDVASRIGDDSPKPETTTAPPSTPPPIPVPTLAKVVQAKVAPKSAHASDDWKIVRLENQVENDGYHYVFETENGILAEEAGRIEDKGTAAEGLRSQGFYQYVGDDGVVYRVDYVADGNGFLPQGDHIPKVPPAIGKLLDYLAEQPK</sequence>
<reference evidence="5" key="2">
    <citation type="submission" date="2020-05" db="UniProtKB">
        <authorList>
            <consortium name="EnsemblMetazoa"/>
        </authorList>
    </citation>
    <scope>IDENTIFICATION</scope>
    <source>
        <strain evidence="5">Epiroticus2</strain>
    </source>
</reference>
<evidence type="ECO:0000256" key="1">
    <source>
        <dbReference type="ARBA" id="ARBA00022460"/>
    </source>
</evidence>
<dbReference type="GO" id="GO:0062129">
    <property type="term" value="C:chitin-based extracellular matrix"/>
    <property type="evidence" value="ECO:0007669"/>
    <property type="project" value="TreeGrafter"/>
</dbReference>
<dbReference type="VEuPathDB" id="VectorBase:AEPI007091"/>
<evidence type="ECO:0000313" key="5">
    <source>
        <dbReference type="EnsemblMetazoa" id="AEPI007091-PA"/>
    </source>
</evidence>
<dbReference type="PANTHER" id="PTHR10380:SF241">
    <property type="entry name" value="CUTICULAR PROTEIN 47EG-RELATED"/>
    <property type="match status" value="1"/>
</dbReference>
<dbReference type="STRING" id="199890.A0A182PJH7"/>
<proteinExistence type="predicted"/>
<dbReference type="PROSITE" id="PS51155">
    <property type="entry name" value="CHIT_BIND_RR_2"/>
    <property type="match status" value="3"/>
</dbReference>
<keyword evidence="6" id="KW-1185">Reference proteome</keyword>
<evidence type="ECO:0000256" key="3">
    <source>
        <dbReference type="SAM" id="MobiDB-lite"/>
    </source>
</evidence>
<keyword evidence="1 2" id="KW-0193">Cuticle</keyword>
<protein>
    <submittedName>
        <fullName evidence="5">Uncharacterized protein</fullName>
    </submittedName>
</protein>
<name>A0A182PJH7_9DIPT</name>
<feature type="chain" id="PRO_5008131349" evidence="4">
    <location>
        <begin position="17"/>
        <end position="545"/>
    </location>
</feature>
<accession>A0A182PJH7</accession>
<dbReference type="PROSITE" id="PS00233">
    <property type="entry name" value="CHIT_BIND_RR_1"/>
    <property type="match status" value="3"/>
</dbReference>
<feature type="region of interest" description="Disordered" evidence="3">
    <location>
        <begin position="371"/>
        <end position="427"/>
    </location>
</feature>
<evidence type="ECO:0000313" key="6">
    <source>
        <dbReference type="Proteomes" id="UP000075885"/>
    </source>
</evidence>
<dbReference type="GO" id="GO:0008010">
    <property type="term" value="F:structural constituent of chitin-based larval cuticle"/>
    <property type="evidence" value="ECO:0007669"/>
    <property type="project" value="TreeGrafter"/>
</dbReference>
<feature type="signal peptide" evidence="4">
    <location>
        <begin position="1"/>
        <end position="16"/>
    </location>
</feature>
<feature type="region of interest" description="Disordered" evidence="3">
    <location>
        <begin position="272"/>
        <end position="294"/>
    </location>
</feature>
<dbReference type="InterPro" id="IPR031311">
    <property type="entry name" value="CHIT_BIND_RR_consensus"/>
</dbReference>
<dbReference type="EnsemblMetazoa" id="AEPI007091-RA">
    <property type="protein sequence ID" value="AEPI007091-PA"/>
    <property type="gene ID" value="AEPI007091"/>
</dbReference>
<dbReference type="PANTHER" id="PTHR10380">
    <property type="entry name" value="CUTICLE PROTEIN"/>
    <property type="match status" value="1"/>
</dbReference>
<dbReference type="InterPro" id="IPR000618">
    <property type="entry name" value="Insect_cuticle"/>
</dbReference>
<dbReference type="Proteomes" id="UP000075885">
    <property type="component" value="Unassembled WGS sequence"/>
</dbReference>
<dbReference type="PRINTS" id="PR00947">
    <property type="entry name" value="CUTICLE"/>
</dbReference>